<dbReference type="EC" id="3.1.2.4" evidence="2"/>
<reference evidence="5" key="1">
    <citation type="submission" date="2020-09" db="EMBL/GenBank/DDBJ databases">
        <title>A novel bacterium of genus Bacillus, isolated from South China Sea.</title>
        <authorList>
            <person name="Huang H."/>
            <person name="Mo K."/>
            <person name="Hu Y."/>
        </authorList>
    </citation>
    <scope>NUCLEOTIDE SEQUENCE</scope>
    <source>
        <strain evidence="5">IB182487</strain>
    </source>
</reference>
<keyword evidence="3" id="KW-0378">Hydrolase</keyword>
<evidence type="ECO:0000259" key="4">
    <source>
        <dbReference type="Pfam" id="PF16113"/>
    </source>
</evidence>
<proteinExistence type="predicted"/>
<sequence length="369" mass="41552">MLVTQESVVTEAQNGVGWIKLNRPRALNSLNVEMVTAVYKQLKEWKQDDRIALVCIYGEGEKGLCAGGDMRTLYDLKENGVEAYAEQFFSTEYPMDYEIHHYPKPVVVYMNGIVMGGGVGLSVGASHRIVTETTKWAMPEMNIGFFPDVGASYFLNQMPGNIGRYLALTADVLKASDVLYAGAADYYLESENWPKLRQAMMAKRWSPDSAKQEIDQLLKQLSSSAPSSSLSSEQEKIDQHFQFEIMEDIVSSLRTAAENGGGWAEKTVNTLLSKSPTSLKVTLRQIQEGKEKQLYECFKMEMNVAMNFMKCHDFYEGVRSVLVDKDRNPKWNPAVLEGVSEEQIASFFHYSWNNEQNPLTTLTGNKAYS</sequence>
<dbReference type="PANTHER" id="PTHR43176">
    <property type="entry name" value="3-HYDROXYISOBUTYRYL-COA HYDROLASE-RELATED"/>
    <property type="match status" value="1"/>
</dbReference>
<dbReference type="Gene3D" id="3.90.226.10">
    <property type="entry name" value="2-enoyl-CoA Hydratase, Chain A, domain 1"/>
    <property type="match status" value="1"/>
</dbReference>
<comment type="caution">
    <text evidence="5">The sequence shown here is derived from an EMBL/GenBank/DDBJ whole genome shotgun (WGS) entry which is preliminary data.</text>
</comment>
<dbReference type="CDD" id="cd06558">
    <property type="entry name" value="crotonase-like"/>
    <property type="match status" value="1"/>
</dbReference>
<dbReference type="EMBL" id="JACXAI010000035">
    <property type="protein sequence ID" value="MBD1382703.1"/>
    <property type="molecule type" value="Genomic_DNA"/>
</dbReference>
<dbReference type="InterPro" id="IPR029045">
    <property type="entry name" value="ClpP/crotonase-like_dom_sf"/>
</dbReference>
<protein>
    <recommendedName>
        <fullName evidence="2">3-hydroxyisobutyryl-CoA hydrolase</fullName>
        <ecNumber evidence="2">3.1.2.4</ecNumber>
    </recommendedName>
</protein>
<dbReference type="GO" id="GO:0006574">
    <property type="term" value="P:L-valine catabolic process"/>
    <property type="evidence" value="ECO:0007669"/>
    <property type="project" value="TreeGrafter"/>
</dbReference>
<dbReference type="InterPro" id="IPR045004">
    <property type="entry name" value="ECH_dom"/>
</dbReference>
<dbReference type="PANTHER" id="PTHR43176:SF3">
    <property type="entry name" value="3-HYDROXYISOBUTYRYL-COA HYDROLASE, MITOCHONDRIAL"/>
    <property type="match status" value="1"/>
</dbReference>
<comment type="catalytic activity">
    <reaction evidence="1">
        <text>3-hydroxy-2-methylpropanoyl-CoA + H2O = 3-hydroxy-2-methylpropanoate + CoA + H(+)</text>
        <dbReference type="Rhea" id="RHEA:20888"/>
        <dbReference type="ChEBI" id="CHEBI:11805"/>
        <dbReference type="ChEBI" id="CHEBI:15377"/>
        <dbReference type="ChEBI" id="CHEBI:15378"/>
        <dbReference type="ChEBI" id="CHEBI:57287"/>
        <dbReference type="ChEBI" id="CHEBI:57340"/>
        <dbReference type="EC" id="3.1.2.4"/>
    </reaction>
</comment>
<dbReference type="InterPro" id="IPR032259">
    <property type="entry name" value="HIBYL-CoA-H"/>
</dbReference>
<evidence type="ECO:0000256" key="2">
    <source>
        <dbReference type="ARBA" id="ARBA00011915"/>
    </source>
</evidence>
<dbReference type="NCBIfam" id="NF004127">
    <property type="entry name" value="PRK05617.1"/>
    <property type="match status" value="1"/>
</dbReference>
<name>A0A926NML0_9BACI</name>
<evidence type="ECO:0000256" key="3">
    <source>
        <dbReference type="ARBA" id="ARBA00022801"/>
    </source>
</evidence>
<dbReference type="RefSeq" id="WP_191161155.1">
    <property type="nucleotide sequence ID" value="NZ_JACXAI010000035.1"/>
</dbReference>
<dbReference type="Proteomes" id="UP000626844">
    <property type="component" value="Unassembled WGS sequence"/>
</dbReference>
<evidence type="ECO:0000256" key="1">
    <source>
        <dbReference type="ARBA" id="ARBA00001709"/>
    </source>
</evidence>
<dbReference type="Pfam" id="PF16113">
    <property type="entry name" value="ECH_2"/>
    <property type="match status" value="1"/>
</dbReference>
<dbReference type="FunFam" id="3.90.226.10:FF:000026">
    <property type="entry name" value="3-hydroxyisobutyryl-CoA hydrolase, mitochondrial"/>
    <property type="match status" value="1"/>
</dbReference>
<keyword evidence="6" id="KW-1185">Reference proteome</keyword>
<dbReference type="SUPFAM" id="SSF52096">
    <property type="entry name" value="ClpP/crotonase"/>
    <property type="match status" value="1"/>
</dbReference>
<organism evidence="5 6">
    <name type="scientific">Metabacillus arenae</name>
    <dbReference type="NCBI Taxonomy" id="2771434"/>
    <lineage>
        <taxon>Bacteria</taxon>
        <taxon>Bacillati</taxon>
        <taxon>Bacillota</taxon>
        <taxon>Bacilli</taxon>
        <taxon>Bacillales</taxon>
        <taxon>Bacillaceae</taxon>
        <taxon>Metabacillus</taxon>
    </lineage>
</organism>
<accession>A0A926NML0</accession>
<dbReference type="GO" id="GO:0003860">
    <property type="term" value="F:3-hydroxyisobutyryl-CoA hydrolase activity"/>
    <property type="evidence" value="ECO:0007669"/>
    <property type="project" value="UniProtKB-EC"/>
</dbReference>
<feature type="domain" description="Enoyl-CoA hydratase/isomerase" evidence="4">
    <location>
        <begin position="16"/>
        <end position="348"/>
    </location>
</feature>
<evidence type="ECO:0000313" key="5">
    <source>
        <dbReference type="EMBL" id="MBD1382703.1"/>
    </source>
</evidence>
<dbReference type="AlphaFoldDB" id="A0A926NML0"/>
<gene>
    <name evidence="5" type="ORF">IC621_21085</name>
</gene>
<evidence type="ECO:0000313" key="6">
    <source>
        <dbReference type="Proteomes" id="UP000626844"/>
    </source>
</evidence>